<dbReference type="AlphaFoldDB" id="A0AAN8IP21"/>
<evidence type="ECO:0000259" key="3">
    <source>
        <dbReference type="Pfam" id="PF01826"/>
    </source>
</evidence>
<evidence type="ECO:0000256" key="2">
    <source>
        <dbReference type="SAM" id="SignalP"/>
    </source>
</evidence>
<evidence type="ECO:0000313" key="4">
    <source>
        <dbReference type="EMBL" id="KAK5976442.1"/>
    </source>
</evidence>
<keyword evidence="1" id="KW-0722">Serine protease inhibitor</keyword>
<reference evidence="4 5" key="1">
    <citation type="submission" date="2019-10" db="EMBL/GenBank/DDBJ databases">
        <title>Assembly and Annotation for the nematode Trichostrongylus colubriformis.</title>
        <authorList>
            <person name="Martin J."/>
        </authorList>
    </citation>
    <scope>NUCLEOTIDE SEQUENCE [LARGE SCALE GENOMIC DNA]</scope>
    <source>
        <strain evidence="4">G859</strain>
        <tissue evidence="4">Whole worm</tissue>
    </source>
</reference>
<dbReference type="EMBL" id="WIXE01011874">
    <property type="protein sequence ID" value="KAK5976442.1"/>
    <property type="molecule type" value="Genomic_DNA"/>
</dbReference>
<dbReference type="Pfam" id="PF01826">
    <property type="entry name" value="TIL"/>
    <property type="match status" value="1"/>
</dbReference>
<name>A0AAN8IP21_TRICO</name>
<organism evidence="4 5">
    <name type="scientific">Trichostrongylus colubriformis</name>
    <name type="common">Black scour worm</name>
    <dbReference type="NCBI Taxonomy" id="6319"/>
    <lineage>
        <taxon>Eukaryota</taxon>
        <taxon>Metazoa</taxon>
        <taxon>Ecdysozoa</taxon>
        <taxon>Nematoda</taxon>
        <taxon>Chromadorea</taxon>
        <taxon>Rhabditida</taxon>
        <taxon>Rhabditina</taxon>
        <taxon>Rhabditomorpha</taxon>
        <taxon>Strongyloidea</taxon>
        <taxon>Trichostrongylidae</taxon>
        <taxon>Trichostrongylus</taxon>
    </lineage>
</organism>
<dbReference type="Proteomes" id="UP001331761">
    <property type="component" value="Unassembled WGS sequence"/>
</dbReference>
<dbReference type="GO" id="GO:0004867">
    <property type="term" value="F:serine-type endopeptidase inhibitor activity"/>
    <property type="evidence" value="ECO:0007669"/>
    <property type="project" value="UniProtKB-KW"/>
</dbReference>
<comment type="caution">
    <text evidence="4">The sequence shown here is derived from an EMBL/GenBank/DDBJ whole genome shotgun (WGS) entry which is preliminary data.</text>
</comment>
<sequence>MRGLQMFYTVLTLCFLFEFTHQNDPISEVCKQNEILTDCGARCEATCIEPVPECEGDCVSNVCRCKQGFIRQELGGECIPTSSCPPGRKQVPPSCDGIVCYEGAHCEVVDVPCENGACPQEAICIDDQDDS</sequence>
<dbReference type="InterPro" id="IPR002919">
    <property type="entry name" value="TIL_dom"/>
</dbReference>
<dbReference type="InterPro" id="IPR036084">
    <property type="entry name" value="Ser_inhib-like_sf"/>
</dbReference>
<protein>
    <submittedName>
        <fullName evidence="4">Trypsin Inhibitor like cysteine rich domain protein</fullName>
    </submittedName>
</protein>
<keyword evidence="1" id="KW-0646">Protease inhibitor</keyword>
<feature type="signal peptide" evidence="2">
    <location>
        <begin position="1"/>
        <end position="22"/>
    </location>
</feature>
<keyword evidence="2" id="KW-0732">Signal</keyword>
<dbReference type="CDD" id="cd19941">
    <property type="entry name" value="TIL"/>
    <property type="match status" value="1"/>
</dbReference>
<feature type="domain" description="TIL" evidence="3">
    <location>
        <begin position="30"/>
        <end position="84"/>
    </location>
</feature>
<proteinExistence type="predicted"/>
<evidence type="ECO:0000313" key="5">
    <source>
        <dbReference type="Proteomes" id="UP001331761"/>
    </source>
</evidence>
<evidence type="ECO:0000256" key="1">
    <source>
        <dbReference type="ARBA" id="ARBA00022900"/>
    </source>
</evidence>
<dbReference type="Gene3D" id="2.10.25.10">
    <property type="entry name" value="Laminin"/>
    <property type="match status" value="1"/>
</dbReference>
<feature type="chain" id="PRO_5042873229" evidence="2">
    <location>
        <begin position="23"/>
        <end position="131"/>
    </location>
</feature>
<keyword evidence="5" id="KW-1185">Reference proteome</keyword>
<dbReference type="SUPFAM" id="SSF57567">
    <property type="entry name" value="Serine protease inhibitors"/>
    <property type="match status" value="1"/>
</dbReference>
<accession>A0AAN8IP21</accession>
<gene>
    <name evidence="4" type="ORF">GCK32_013559</name>
</gene>